<name>A0AAD8R7S7_LOLMU</name>
<dbReference type="PROSITE" id="PS50097">
    <property type="entry name" value="BTB"/>
    <property type="match status" value="1"/>
</dbReference>
<gene>
    <name evidence="5" type="ORF">QYE76_019885</name>
</gene>
<dbReference type="Pfam" id="PF24570">
    <property type="entry name" value="BACK_BPM_SPOP"/>
    <property type="match status" value="1"/>
</dbReference>
<evidence type="ECO:0000313" key="5">
    <source>
        <dbReference type="EMBL" id="KAK1614368.1"/>
    </source>
</evidence>
<dbReference type="EMBL" id="JAUUTY010000006">
    <property type="protein sequence ID" value="KAK1614368.1"/>
    <property type="molecule type" value="Genomic_DNA"/>
</dbReference>
<protein>
    <submittedName>
        <fullName evidence="5">Uncharacterized protein</fullName>
    </submittedName>
</protein>
<feature type="domain" description="BTB" evidence="3">
    <location>
        <begin position="185"/>
        <end position="251"/>
    </location>
</feature>
<dbReference type="InterPro" id="IPR002083">
    <property type="entry name" value="MATH/TRAF_dom"/>
</dbReference>
<dbReference type="InterPro" id="IPR008974">
    <property type="entry name" value="TRAF-like"/>
</dbReference>
<evidence type="ECO:0000256" key="2">
    <source>
        <dbReference type="ARBA" id="ARBA00010846"/>
    </source>
</evidence>
<accession>A0AAD8R7S7</accession>
<evidence type="ECO:0000259" key="4">
    <source>
        <dbReference type="PROSITE" id="PS50144"/>
    </source>
</evidence>
<dbReference type="Proteomes" id="UP001231189">
    <property type="component" value="Unassembled WGS sequence"/>
</dbReference>
<dbReference type="SUPFAM" id="SSF54695">
    <property type="entry name" value="POZ domain"/>
    <property type="match status" value="1"/>
</dbReference>
<dbReference type="SMART" id="SM00225">
    <property type="entry name" value="BTB"/>
    <property type="match status" value="1"/>
</dbReference>
<dbReference type="PROSITE" id="PS50144">
    <property type="entry name" value="MATH"/>
    <property type="match status" value="1"/>
</dbReference>
<dbReference type="InterPro" id="IPR000210">
    <property type="entry name" value="BTB/POZ_dom"/>
</dbReference>
<feature type="domain" description="MATH" evidence="4">
    <location>
        <begin position="16"/>
        <end position="150"/>
    </location>
</feature>
<dbReference type="CDD" id="cd00121">
    <property type="entry name" value="MATH"/>
    <property type="match status" value="1"/>
</dbReference>
<reference evidence="5" key="1">
    <citation type="submission" date="2023-07" db="EMBL/GenBank/DDBJ databases">
        <title>A chromosome-level genome assembly of Lolium multiflorum.</title>
        <authorList>
            <person name="Chen Y."/>
            <person name="Copetti D."/>
            <person name="Kolliker R."/>
            <person name="Studer B."/>
        </authorList>
    </citation>
    <scope>NUCLEOTIDE SEQUENCE</scope>
    <source>
        <strain evidence="5">02402/16</strain>
        <tissue evidence="5">Leaf</tissue>
    </source>
</reference>
<sequence>MLSPSTASPIDAGAGSGYHLLAVEGYSRNRDALPNGEHVRCRTFLVGGHRWYLKYYPNGYDSSCAGYISVSLALEEADGGYAPAARPVKAQVAFSFIDQTQLQVTAKIRGTRIKDFSLNPEHCYAEAVRRDILERSKHLKDDSFTIRCDVLVFAEEGARRATFTAALPPDMQSHFSDLLLTEEGADVMFEVGGGGDKFPAHQCMLAARSDVFKALLVGDKNNRPSAPGTVVKIDDIQAKVFSGLLAFIYTDAFPDWHMGSLEKDRAAEGETESGEDGREVSDEYVMWLLHLFEAADRYELPRLKSICEEMLVSRYIRVTTVADIVVVAEKIGSGWMKEVCLEFIRAHTSLHAVFSVDGFEQMIRECTPSGLKELISKFAA</sequence>
<dbReference type="PANTHER" id="PTHR26379:SF295">
    <property type="entry name" value="OS10G0429651 PROTEIN"/>
    <property type="match status" value="1"/>
</dbReference>
<comment type="similarity">
    <text evidence="2">Belongs to the Tdpoz family.</text>
</comment>
<comment type="pathway">
    <text evidence="1">Protein modification; protein ubiquitination.</text>
</comment>
<dbReference type="AlphaFoldDB" id="A0AAD8R7S7"/>
<dbReference type="InterPro" id="IPR011333">
    <property type="entry name" value="SKP1/BTB/POZ_sf"/>
</dbReference>
<dbReference type="InterPro" id="IPR056423">
    <property type="entry name" value="BACK_BPM_SPOP"/>
</dbReference>
<dbReference type="InterPro" id="IPR045005">
    <property type="entry name" value="BPM1-6"/>
</dbReference>
<dbReference type="Gene3D" id="1.25.40.420">
    <property type="match status" value="1"/>
</dbReference>
<dbReference type="GO" id="GO:0016567">
    <property type="term" value="P:protein ubiquitination"/>
    <property type="evidence" value="ECO:0007669"/>
    <property type="project" value="InterPro"/>
</dbReference>
<dbReference type="Gene3D" id="2.60.210.10">
    <property type="entry name" value="Apoptosis, Tumor Necrosis Factor Receptor Associated Protein 2, Chain A"/>
    <property type="match status" value="1"/>
</dbReference>
<dbReference type="Gene3D" id="3.30.710.10">
    <property type="entry name" value="Potassium Channel Kv1.1, Chain A"/>
    <property type="match status" value="1"/>
</dbReference>
<evidence type="ECO:0000313" key="6">
    <source>
        <dbReference type="Proteomes" id="UP001231189"/>
    </source>
</evidence>
<comment type="caution">
    <text evidence="5">The sequence shown here is derived from an EMBL/GenBank/DDBJ whole genome shotgun (WGS) entry which is preliminary data.</text>
</comment>
<evidence type="ECO:0000259" key="3">
    <source>
        <dbReference type="PROSITE" id="PS50097"/>
    </source>
</evidence>
<proteinExistence type="inferred from homology"/>
<dbReference type="PANTHER" id="PTHR26379">
    <property type="entry name" value="BTB/POZ AND MATH DOMAIN-CONTAINING PROTEIN 1"/>
    <property type="match status" value="1"/>
</dbReference>
<organism evidence="5 6">
    <name type="scientific">Lolium multiflorum</name>
    <name type="common">Italian ryegrass</name>
    <name type="synonym">Lolium perenne subsp. multiflorum</name>
    <dbReference type="NCBI Taxonomy" id="4521"/>
    <lineage>
        <taxon>Eukaryota</taxon>
        <taxon>Viridiplantae</taxon>
        <taxon>Streptophyta</taxon>
        <taxon>Embryophyta</taxon>
        <taxon>Tracheophyta</taxon>
        <taxon>Spermatophyta</taxon>
        <taxon>Magnoliopsida</taxon>
        <taxon>Liliopsida</taxon>
        <taxon>Poales</taxon>
        <taxon>Poaceae</taxon>
        <taxon>BOP clade</taxon>
        <taxon>Pooideae</taxon>
        <taxon>Poodae</taxon>
        <taxon>Poeae</taxon>
        <taxon>Poeae Chloroplast Group 2 (Poeae type)</taxon>
        <taxon>Loliodinae</taxon>
        <taxon>Loliinae</taxon>
        <taxon>Lolium</taxon>
    </lineage>
</organism>
<evidence type="ECO:0000256" key="1">
    <source>
        <dbReference type="ARBA" id="ARBA00004906"/>
    </source>
</evidence>
<keyword evidence="6" id="KW-1185">Reference proteome</keyword>
<dbReference type="Pfam" id="PF00651">
    <property type="entry name" value="BTB"/>
    <property type="match status" value="1"/>
</dbReference>
<dbReference type="Pfam" id="PF22486">
    <property type="entry name" value="MATH_2"/>
    <property type="match status" value="1"/>
</dbReference>
<dbReference type="SUPFAM" id="SSF49599">
    <property type="entry name" value="TRAF domain-like"/>
    <property type="match status" value="1"/>
</dbReference>